<dbReference type="RefSeq" id="WP_142871912.1">
    <property type="nucleotide sequence ID" value="NZ_CP045503.2"/>
</dbReference>
<dbReference type="InterPro" id="IPR000847">
    <property type="entry name" value="LysR_HTH_N"/>
</dbReference>
<dbReference type="Proteomes" id="UP000316416">
    <property type="component" value="Chromosome"/>
</dbReference>
<protein>
    <submittedName>
        <fullName evidence="6">LysR family transcriptional regulator</fullName>
    </submittedName>
</protein>
<name>A0ABX6V1M9_9GAMM</name>
<dbReference type="PROSITE" id="PS50931">
    <property type="entry name" value="HTH_LYSR"/>
    <property type="match status" value="1"/>
</dbReference>
<evidence type="ECO:0000313" key="7">
    <source>
        <dbReference type="Proteomes" id="UP000316416"/>
    </source>
</evidence>
<evidence type="ECO:0000256" key="1">
    <source>
        <dbReference type="ARBA" id="ARBA00009437"/>
    </source>
</evidence>
<dbReference type="Gene3D" id="3.40.190.10">
    <property type="entry name" value="Periplasmic binding protein-like II"/>
    <property type="match status" value="2"/>
</dbReference>
<dbReference type="EMBL" id="CP045503">
    <property type="protein sequence ID" value="QPG56529.1"/>
    <property type="molecule type" value="Genomic_DNA"/>
</dbReference>
<evidence type="ECO:0000256" key="4">
    <source>
        <dbReference type="ARBA" id="ARBA00023163"/>
    </source>
</evidence>
<organism evidence="6 7">
    <name type="scientific">Shewanella eurypsychrophilus</name>
    <dbReference type="NCBI Taxonomy" id="2593656"/>
    <lineage>
        <taxon>Bacteria</taxon>
        <taxon>Pseudomonadati</taxon>
        <taxon>Pseudomonadota</taxon>
        <taxon>Gammaproteobacteria</taxon>
        <taxon>Alteromonadales</taxon>
        <taxon>Shewanellaceae</taxon>
        <taxon>Shewanella</taxon>
    </lineage>
</organism>
<evidence type="ECO:0000256" key="2">
    <source>
        <dbReference type="ARBA" id="ARBA00023015"/>
    </source>
</evidence>
<reference evidence="6" key="1">
    <citation type="submission" date="2021-07" db="EMBL/GenBank/DDBJ databases">
        <title>Shewanella sp. YLB-07 whole genome sequence.</title>
        <authorList>
            <person name="Yu L."/>
        </authorList>
    </citation>
    <scope>NUCLEOTIDE SEQUENCE</scope>
    <source>
        <strain evidence="6">YLB-08</strain>
    </source>
</reference>
<gene>
    <name evidence="6" type="ORF">FM038_003140</name>
</gene>
<proteinExistence type="inferred from homology"/>
<dbReference type="InterPro" id="IPR050389">
    <property type="entry name" value="LysR-type_TF"/>
</dbReference>
<keyword evidence="4" id="KW-0804">Transcription</keyword>
<dbReference type="Gene3D" id="1.10.10.10">
    <property type="entry name" value="Winged helix-like DNA-binding domain superfamily/Winged helix DNA-binding domain"/>
    <property type="match status" value="1"/>
</dbReference>
<dbReference type="Pfam" id="PF03466">
    <property type="entry name" value="LysR_substrate"/>
    <property type="match status" value="1"/>
</dbReference>
<accession>A0ABX6V1M9</accession>
<keyword evidence="7" id="KW-1185">Reference proteome</keyword>
<dbReference type="SUPFAM" id="SSF46785">
    <property type="entry name" value="Winged helix' DNA-binding domain"/>
    <property type="match status" value="1"/>
</dbReference>
<keyword evidence="2" id="KW-0805">Transcription regulation</keyword>
<dbReference type="SUPFAM" id="SSF53850">
    <property type="entry name" value="Periplasmic binding protein-like II"/>
    <property type="match status" value="1"/>
</dbReference>
<keyword evidence="3" id="KW-0238">DNA-binding</keyword>
<comment type="similarity">
    <text evidence="1">Belongs to the LysR transcriptional regulatory family.</text>
</comment>
<dbReference type="InterPro" id="IPR036388">
    <property type="entry name" value="WH-like_DNA-bd_sf"/>
</dbReference>
<sequence length="326" mass="37255">MDLKLSKLDYFTLQVLVGLYELKSGTCLAAKLDVAQPKVSRALSTIREVFDDEMFVRKQYGFEPNELAAKIYPIAKVVIDAYLQVQRASQDNLEQKKTINIATLDYNTNFLHQSVLEVSKKLGITSVINMVPWNDDIQKQITSGKVDYAITVNPPENNLLRTELLAEVKRFYIIARKGHPIFDKSFGYADLISNSFVLINYARIGLKKRAIELYVEKHGGEMDVVLKTNNLHYALDYLVNNDSICIAATESILEHIITREGLQYQDTTEFWVTQVIPSLDLSAQKSVQYLQGRLEGDTTFFNELVITMKQRLEYLQKTVCNHNQNN</sequence>
<evidence type="ECO:0000313" key="6">
    <source>
        <dbReference type="EMBL" id="QPG56529.1"/>
    </source>
</evidence>
<dbReference type="InterPro" id="IPR005119">
    <property type="entry name" value="LysR_subst-bd"/>
</dbReference>
<feature type="domain" description="HTH lysR-type" evidence="5">
    <location>
        <begin position="29"/>
        <end position="65"/>
    </location>
</feature>
<dbReference type="PANTHER" id="PTHR30118">
    <property type="entry name" value="HTH-TYPE TRANSCRIPTIONAL REGULATOR LEUO-RELATED"/>
    <property type="match status" value="1"/>
</dbReference>
<dbReference type="InterPro" id="IPR036390">
    <property type="entry name" value="WH_DNA-bd_sf"/>
</dbReference>
<evidence type="ECO:0000259" key="5">
    <source>
        <dbReference type="PROSITE" id="PS50931"/>
    </source>
</evidence>
<dbReference type="PANTHER" id="PTHR30118:SF15">
    <property type="entry name" value="TRANSCRIPTIONAL REGULATORY PROTEIN"/>
    <property type="match status" value="1"/>
</dbReference>
<evidence type="ECO:0000256" key="3">
    <source>
        <dbReference type="ARBA" id="ARBA00023125"/>
    </source>
</evidence>